<dbReference type="AlphaFoldDB" id="E7FRZ5"/>
<organism evidence="1 2">
    <name type="scientific">Ligilactobacillus ruminis ATCC 25644</name>
    <dbReference type="NCBI Taxonomy" id="525362"/>
    <lineage>
        <taxon>Bacteria</taxon>
        <taxon>Bacillati</taxon>
        <taxon>Bacillota</taxon>
        <taxon>Bacilli</taxon>
        <taxon>Lactobacillales</taxon>
        <taxon>Lactobacillaceae</taxon>
        <taxon>Ligilactobacillus</taxon>
    </lineage>
</organism>
<evidence type="ECO:0000313" key="2">
    <source>
        <dbReference type="Proteomes" id="UP000004099"/>
    </source>
</evidence>
<dbReference type="RefSeq" id="WP_003697766.1">
    <property type="nucleotide sequence ID" value="NZ_AFYE01000053.1"/>
</dbReference>
<dbReference type="EMBL" id="ACGS02000044">
    <property type="protein sequence ID" value="EFZ34277.1"/>
    <property type="molecule type" value="Genomic_DNA"/>
</dbReference>
<reference evidence="1 2" key="1">
    <citation type="submission" date="2011-01" db="EMBL/GenBank/DDBJ databases">
        <authorList>
            <person name="Muzny D."/>
            <person name="Qin X."/>
            <person name="Buhay C."/>
            <person name="Dugan-Rocha S."/>
            <person name="Ding Y."/>
            <person name="Chen G."/>
            <person name="Hawes A."/>
            <person name="Holder M."/>
            <person name="Jhangiani S."/>
            <person name="Johnson A."/>
            <person name="Khan Z."/>
            <person name="Li Z."/>
            <person name="Liu W."/>
            <person name="Liu X."/>
            <person name="Perez L."/>
            <person name="Shen H."/>
            <person name="Wang Q."/>
            <person name="Watt J."/>
            <person name="Xi L."/>
            <person name="Xin Y."/>
            <person name="Zhou J."/>
            <person name="Deng J."/>
            <person name="Jiang H."/>
            <person name="Liu Y."/>
            <person name="Qu J."/>
            <person name="Song X.-Z."/>
            <person name="Zhang L."/>
            <person name="Villasana D."/>
            <person name="Johnson A."/>
            <person name="Liu J."/>
            <person name="Liyanage D."/>
            <person name="Lorensuhewa L."/>
            <person name="Robinson T."/>
            <person name="Song A."/>
            <person name="Song B.-B."/>
            <person name="Dinh H."/>
            <person name="Thornton R."/>
            <person name="Coyle M."/>
            <person name="Francisco L."/>
            <person name="Jackson L."/>
            <person name="Javaid M."/>
            <person name="Korchina V."/>
            <person name="Kovar C."/>
            <person name="Mata R."/>
            <person name="Mathew T."/>
            <person name="Ngo R."/>
            <person name="Nguyen L."/>
            <person name="Nguyen N."/>
            <person name="Okwuonu G."/>
            <person name="Ongeri F."/>
            <person name="Pham C."/>
            <person name="Simmons D."/>
            <person name="Wilczek-Boney K."/>
            <person name="Hale W."/>
            <person name="Jakkamsetti A."/>
            <person name="Pham P."/>
            <person name="Ruth R."/>
            <person name="San Lucas F."/>
            <person name="Warren J."/>
            <person name="Zhang J."/>
            <person name="Zhao Z."/>
            <person name="Zhou C."/>
            <person name="Zhu D."/>
            <person name="Lee S."/>
            <person name="Bess C."/>
            <person name="Blankenburg K."/>
            <person name="Forbes L."/>
            <person name="Fu Q."/>
            <person name="Gubbala S."/>
            <person name="Hirani K."/>
            <person name="Jayaseelan J.C."/>
            <person name="Lara F."/>
            <person name="Munidasa M."/>
            <person name="Palculict T."/>
            <person name="Patil S."/>
            <person name="Pu L.-L."/>
            <person name="Saada N."/>
            <person name="Tang L."/>
            <person name="Weissenberger G."/>
            <person name="Zhu Y."/>
            <person name="Hemphill L."/>
            <person name="Shang Y."/>
            <person name="Youmans B."/>
            <person name="Ayvaz T."/>
            <person name="Ross M."/>
            <person name="Santibanez J."/>
            <person name="Aqrawi P."/>
            <person name="Gross S."/>
            <person name="Joshi V."/>
            <person name="Fowler G."/>
            <person name="Nazareth L."/>
            <person name="Reid J."/>
            <person name="Worley K."/>
            <person name="Petrosino J."/>
            <person name="Highlander S."/>
            <person name="Gibbs R."/>
        </authorList>
    </citation>
    <scope>NUCLEOTIDE SEQUENCE [LARGE SCALE GENOMIC DNA]</scope>
    <source>
        <strain evidence="1 2">ATCC 25644</strain>
    </source>
</reference>
<dbReference type="HOGENOM" id="CLU_945908_0_0_9"/>
<dbReference type="PATRIC" id="fig|525362.12.peg.1178"/>
<gene>
    <name evidence="1" type="ORF">HMPREF0542_11672</name>
</gene>
<accession>E7FRZ5</accession>
<dbReference type="Proteomes" id="UP000004099">
    <property type="component" value="Unassembled WGS sequence"/>
</dbReference>
<proteinExistence type="predicted"/>
<evidence type="ECO:0000313" key="1">
    <source>
        <dbReference type="EMBL" id="EFZ34277.1"/>
    </source>
</evidence>
<comment type="caution">
    <text evidence="1">The sequence shown here is derived from an EMBL/GenBank/DDBJ whole genome shotgun (WGS) entry which is preliminary data.</text>
</comment>
<name>E7FRZ5_9LACO</name>
<protein>
    <submittedName>
        <fullName evidence="1">Uncharacterized protein</fullName>
    </submittedName>
</protein>
<sequence>MNISEILKLKTKGSNNFDFVDAKLDDDVPLFVDPILIEKSKSNLGKESHSIISSFSGAFYNAYKNDDRDKKITILSHAHEPNATKLGYGNGKNGKGNTAEGLKDAFQPLEELIHKIPTISKPADLCIFLPGFAEDGLSDLLTNVLHDKLNEFTMQQLDKYDIISNGTATFWSWDKEESNWKLITRPAFLFEGKELLLVPKEFVRKHYLFSADQYFSRIILEHYQEENYFNGKKIPKKEIIRYYKSKEDHGIYKEVVNKTISNYQFLSEYHSKLTNDFYSGIGPISDDELDKIVY</sequence>